<evidence type="ECO:0000256" key="2">
    <source>
        <dbReference type="ARBA" id="ARBA00022741"/>
    </source>
</evidence>
<comment type="cofactor">
    <cofactor evidence="8">
        <name>Zn(2+)</name>
        <dbReference type="ChEBI" id="CHEBI:29105"/>
    </cofactor>
    <text evidence="8">Binds 1 zinc ion.</text>
</comment>
<evidence type="ECO:0000259" key="9">
    <source>
        <dbReference type="PROSITE" id="PS51161"/>
    </source>
</evidence>
<comment type="caution">
    <text evidence="10">The sequence shown here is derived from an EMBL/GenBank/DDBJ whole genome shotgun (WGS) entry which is preliminary data.</text>
</comment>
<organism evidence="10 11">
    <name type="scientific">Candidatus Cyrtobacter comes</name>
    <dbReference type="NCBI Taxonomy" id="675776"/>
    <lineage>
        <taxon>Bacteria</taxon>
        <taxon>Pseudomonadati</taxon>
        <taxon>Pseudomonadota</taxon>
        <taxon>Alphaproteobacteria</taxon>
        <taxon>Rickettsiales</taxon>
        <taxon>Candidatus Midichloriaceae</taxon>
        <taxon>Candidatus Cyrtobacter</taxon>
    </lineage>
</organism>
<evidence type="ECO:0000313" key="10">
    <source>
        <dbReference type="EMBL" id="MDZ5762562.1"/>
    </source>
</evidence>
<keyword evidence="2 8" id="KW-0547">Nucleotide-binding</keyword>
<keyword evidence="1 8" id="KW-0678">Repressor</keyword>
<dbReference type="Pfam" id="PF03477">
    <property type="entry name" value="ATP-cone"/>
    <property type="match status" value="1"/>
</dbReference>
<dbReference type="InterPro" id="IPR003796">
    <property type="entry name" value="RNR_NrdR-like"/>
</dbReference>
<dbReference type="EMBL" id="JARGYT010000064">
    <property type="protein sequence ID" value="MDZ5762562.1"/>
    <property type="molecule type" value="Genomic_DNA"/>
</dbReference>
<evidence type="ECO:0000256" key="1">
    <source>
        <dbReference type="ARBA" id="ARBA00022491"/>
    </source>
</evidence>
<keyword evidence="6 8" id="KW-0238">DNA-binding</keyword>
<keyword evidence="8" id="KW-0862">Zinc</keyword>
<dbReference type="Proteomes" id="UP001293791">
    <property type="component" value="Unassembled WGS sequence"/>
</dbReference>
<sequence>MKCPFCENKETLVKDSRHSEDGEIIKRRRYCSDCGSYFRTLEYLLIPEILVIKRNGSNVPFSIDKLLHSMKIAVRKRSVQHEVIEEAVLRISKIIRKENKVTSNYIGALAMKELSSIDQVAYIRYASVYYDFNSIADFTSFIQKVSDE</sequence>
<dbReference type="InterPro" id="IPR005144">
    <property type="entry name" value="ATP-cone_dom"/>
</dbReference>
<evidence type="ECO:0000256" key="8">
    <source>
        <dbReference type="HAMAP-Rule" id="MF_00440"/>
    </source>
</evidence>
<gene>
    <name evidence="8" type="primary">nrdR</name>
    <name evidence="10" type="ORF">Cyrtocomes_00950</name>
</gene>
<evidence type="ECO:0000256" key="7">
    <source>
        <dbReference type="ARBA" id="ARBA00023163"/>
    </source>
</evidence>
<proteinExistence type="inferred from homology"/>
<evidence type="ECO:0000256" key="4">
    <source>
        <dbReference type="ARBA" id="ARBA00022840"/>
    </source>
</evidence>
<dbReference type="NCBIfam" id="TIGR00244">
    <property type="entry name" value="transcriptional regulator NrdR"/>
    <property type="match status" value="1"/>
</dbReference>
<keyword evidence="4 8" id="KW-0067">ATP-binding</keyword>
<dbReference type="InterPro" id="IPR055173">
    <property type="entry name" value="NrdR-like_N"/>
</dbReference>
<keyword evidence="3 8" id="KW-0863">Zinc-finger</keyword>
<reference evidence="10 11" key="1">
    <citation type="submission" date="2023-02" db="EMBL/GenBank/DDBJ databases">
        <title>Host association and intracellularity evolved multiple times independently in the Rickettsiales.</title>
        <authorList>
            <person name="Castelli M."/>
            <person name="Nardi T."/>
            <person name="Gammuto L."/>
            <person name="Bellinzona G."/>
            <person name="Sabaneyeva E."/>
            <person name="Potekhin A."/>
            <person name="Serra V."/>
            <person name="Petroni G."/>
            <person name="Sassera D."/>
        </authorList>
    </citation>
    <scope>NUCLEOTIDE SEQUENCE [LARGE SCALE GENOMIC DNA]</scope>
    <source>
        <strain evidence="10 11">BOD18</strain>
    </source>
</reference>
<evidence type="ECO:0000256" key="6">
    <source>
        <dbReference type="ARBA" id="ARBA00023125"/>
    </source>
</evidence>
<dbReference type="PANTHER" id="PTHR30455">
    <property type="entry name" value="TRANSCRIPTIONAL REPRESSOR NRDR"/>
    <property type="match status" value="1"/>
</dbReference>
<comment type="similarity">
    <text evidence="8">Belongs to the NrdR family.</text>
</comment>
<dbReference type="PANTHER" id="PTHR30455:SF2">
    <property type="entry name" value="TRANSCRIPTIONAL REPRESSOR NRDR"/>
    <property type="match status" value="1"/>
</dbReference>
<keyword evidence="5 8" id="KW-0805">Transcription regulation</keyword>
<keyword evidence="7 8" id="KW-0804">Transcription</keyword>
<feature type="domain" description="ATP-cone" evidence="9">
    <location>
        <begin position="49"/>
        <end position="137"/>
    </location>
</feature>
<keyword evidence="8" id="KW-0479">Metal-binding</keyword>
<protein>
    <recommendedName>
        <fullName evidence="8">Transcriptional repressor NrdR</fullName>
    </recommendedName>
</protein>
<evidence type="ECO:0000313" key="11">
    <source>
        <dbReference type="Proteomes" id="UP001293791"/>
    </source>
</evidence>
<dbReference type="RefSeq" id="WP_322498021.1">
    <property type="nucleotide sequence ID" value="NZ_JARGYT010000064.1"/>
</dbReference>
<keyword evidence="11" id="KW-1185">Reference proteome</keyword>
<accession>A0ABU5L947</accession>
<dbReference type="PROSITE" id="PS51161">
    <property type="entry name" value="ATP_CONE"/>
    <property type="match status" value="1"/>
</dbReference>
<name>A0ABU5L947_9RICK</name>
<dbReference type="HAMAP" id="MF_00440">
    <property type="entry name" value="NrdR"/>
    <property type="match status" value="1"/>
</dbReference>
<comment type="function">
    <text evidence="8">Negatively regulates transcription of bacterial ribonucleotide reductase nrd genes and operons by binding to NrdR-boxes.</text>
</comment>
<evidence type="ECO:0000256" key="3">
    <source>
        <dbReference type="ARBA" id="ARBA00022771"/>
    </source>
</evidence>
<dbReference type="Pfam" id="PF22811">
    <property type="entry name" value="Zn_ribbon_NrdR"/>
    <property type="match status" value="1"/>
</dbReference>
<evidence type="ECO:0000256" key="5">
    <source>
        <dbReference type="ARBA" id="ARBA00023015"/>
    </source>
</evidence>
<feature type="zinc finger region" evidence="8">
    <location>
        <begin position="3"/>
        <end position="34"/>
    </location>
</feature>